<dbReference type="Gene3D" id="3.30.70.270">
    <property type="match status" value="1"/>
</dbReference>
<name>A0A212RSK0_RHOAC</name>
<dbReference type="PANTHER" id="PTHR45138">
    <property type="entry name" value="REGULATORY COMPONENTS OF SENSORY TRANSDUCTION SYSTEM"/>
    <property type="match status" value="1"/>
</dbReference>
<evidence type="ECO:0000256" key="1">
    <source>
        <dbReference type="ARBA" id="ARBA00012528"/>
    </source>
</evidence>
<proteinExistence type="predicted"/>
<dbReference type="PANTHER" id="PTHR45138:SF9">
    <property type="entry name" value="DIGUANYLATE CYCLASE DGCM-RELATED"/>
    <property type="match status" value="1"/>
</dbReference>
<comment type="catalytic activity">
    <reaction evidence="2">
        <text>2 GTP = 3',3'-c-di-GMP + 2 diphosphate</text>
        <dbReference type="Rhea" id="RHEA:24898"/>
        <dbReference type="ChEBI" id="CHEBI:33019"/>
        <dbReference type="ChEBI" id="CHEBI:37565"/>
        <dbReference type="ChEBI" id="CHEBI:58805"/>
        <dbReference type="EC" id="2.7.7.65"/>
    </reaction>
</comment>
<dbReference type="RefSeq" id="WP_088521254.1">
    <property type="nucleotide sequence ID" value="NZ_FYDG01000007.1"/>
</dbReference>
<dbReference type="EC" id="2.7.7.65" evidence="1"/>
<gene>
    <name evidence="6" type="ORF">SAMN06265338_10711</name>
</gene>
<dbReference type="GO" id="GO:0052621">
    <property type="term" value="F:diguanylate cyclase activity"/>
    <property type="evidence" value="ECO:0007669"/>
    <property type="project" value="UniProtKB-EC"/>
</dbReference>
<protein>
    <recommendedName>
        <fullName evidence="1">diguanylate cyclase</fullName>
        <ecNumber evidence="1">2.7.7.65</ecNumber>
    </recommendedName>
</protein>
<dbReference type="Pfam" id="PF00072">
    <property type="entry name" value="Response_reg"/>
    <property type="match status" value="2"/>
</dbReference>
<dbReference type="FunFam" id="3.40.50.2300:FF:000574">
    <property type="entry name" value="Response regulator PleD"/>
    <property type="match status" value="1"/>
</dbReference>
<dbReference type="InterPro" id="IPR000160">
    <property type="entry name" value="GGDEF_dom"/>
</dbReference>
<feature type="domain" description="Response regulatory" evidence="4">
    <location>
        <begin position="156"/>
        <end position="271"/>
    </location>
</feature>
<dbReference type="NCBIfam" id="TIGR00254">
    <property type="entry name" value="GGDEF"/>
    <property type="match status" value="1"/>
</dbReference>
<feature type="modified residue" description="4-aspartylphosphate" evidence="3">
    <location>
        <position position="53"/>
    </location>
</feature>
<dbReference type="Proteomes" id="UP000198418">
    <property type="component" value="Unassembled WGS sequence"/>
</dbReference>
<dbReference type="InterPro" id="IPR050469">
    <property type="entry name" value="Diguanylate_Cyclase"/>
</dbReference>
<reference evidence="7" key="1">
    <citation type="submission" date="2017-06" db="EMBL/GenBank/DDBJ databases">
        <authorList>
            <person name="Varghese N."/>
            <person name="Submissions S."/>
        </authorList>
    </citation>
    <scope>NUCLEOTIDE SEQUENCE [LARGE SCALE GENOMIC DNA]</scope>
    <source>
        <strain evidence="7">DSM 137</strain>
    </source>
</reference>
<dbReference type="NCBIfam" id="NF007135">
    <property type="entry name" value="PRK09581.1"/>
    <property type="match status" value="1"/>
</dbReference>
<sequence>MTARVLVVDDLIPNVKLLEARLTAEYFDVVTATNGFEALAICERGDCDLVLLDVMMPGMDGFEVCRKLKANPDTLHLPVVMVTALDQTSDRVRGLDAGADDFLTKPIDEIALLARVRSLARLKASVDELRARAETSATLGVTGAVAHQLDDGLGGRILLVDDRVNSSEKIAIALRDLYQVDVETDAQEALFRASDTPYELVIVSLGLADYDGLRLCSQLRSVERTRHTPTLMLADIEDRARVLRGLDLGVNDYLVRPVDANEIIARVRTQVRRKRYADSLRSNVQAAMEMAVVDPLTGLNNRRYLQSHLATLMEQCGQKGRPLSAMVLDIDFFKRVNDDHGHDVGDEILQGFASRMKRVVRSADLVCRFGGEEFVIVMPETRRDIAKRIAERVRAAVAGTPFPIRGGAETLPITVSIGLAESHGGEPPEALFKRADQALYLSKSSGRNRVSTDESNAAAA</sequence>
<dbReference type="InterPro" id="IPR029787">
    <property type="entry name" value="Nucleotide_cyclase"/>
</dbReference>
<feature type="domain" description="GGDEF" evidence="5">
    <location>
        <begin position="321"/>
        <end position="455"/>
    </location>
</feature>
<dbReference type="Pfam" id="PF00990">
    <property type="entry name" value="GGDEF"/>
    <property type="match status" value="1"/>
</dbReference>
<dbReference type="CDD" id="cd01949">
    <property type="entry name" value="GGDEF"/>
    <property type="match status" value="1"/>
</dbReference>
<dbReference type="InterPro" id="IPR011006">
    <property type="entry name" value="CheY-like_superfamily"/>
</dbReference>
<dbReference type="EMBL" id="FYDG01000007">
    <property type="protein sequence ID" value="SNB75624.1"/>
    <property type="molecule type" value="Genomic_DNA"/>
</dbReference>
<evidence type="ECO:0000259" key="4">
    <source>
        <dbReference type="PROSITE" id="PS50110"/>
    </source>
</evidence>
<accession>A0A212RSK0</accession>
<evidence type="ECO:0000259" key="5">
    <source>
        <dbReference type="PROSITE" id="PS50887"/>
    </source>
</evidence>
<dbReference type="SUPFAM" id="SSF52172">
    <property type="entry name" value="CheY-like"/>
    <property type="match status" value="2"/>
</dbReference>
<dbReference type="CDD" id="cd17538">
    <property type="entry name" value="REC_D1_PleD-like"/>
    <property type="match status" value="1"/>
</dbReference>
<comment type="caution">
    <text evidence="3">Lacks conserved residue(s) required for the propagation of feature annotation.</text>
</comment>
<dbReference type="SMART" id="SM00267">
    <property type="entry name" value="GGDEF"/>
    <property type="match status" value="1"/>
</dbReference>
<feature type="domain" description="Response regulatory" evidence="4">
    <location>
        <begin position="4"/>
        <end position="120"/>
    </location>
</feature>
<dbReference type="PROSITE" id="PS50887">
    <property type="entry name" value="GGDEF"/>
    <property type="match status" value="1"/>
</dbReference>
<dbReference type="Gene3D" id="6.10.250.690">
    <property type="match status" value="1"/>
</dbReference>
<dbReference type="OrthoDB" id="9812260at2"/>
<evidence type="ECO:0000313" key="7">
    <source>
        <dbReference type="Proteomes" id="UP000198418"/>
    </source>
</evidence>
<organism evidence="6 7">
    <name type="scientific">Rhodoblastus acidophilus</name>
    <name type="common">Rhodopseudomonas acidophila</name>
    <dbReference type="NCBI Taxonomy" id="1074"/>
    <lineage>
        <taxon>Bacteria</taxon>
        <taxon>Pseudomonadati</taxon>
        <taxon>Pseudomonadota</taxon>
        <taxon>Alphaproteobacteria</taxon>
        <taxon>Hyphomicrobiales</taxon>
        <taxon>Rhodoblastaceae</taxon>
        <taxon>Rhodoblastus</taxon>
    </lineage>
</organism>
<dbReference type="PROSITE" id="PS50110">
    <property type="entry name" value="RESPONSE_REGULATORY"/>
    <property type="match status" value="2"/>
</dbReference>
<dbReference type="InterPro" id="IPR001789">
    <property type="entry name" value="Sig_transdc_resp-reg_receiver"/>
</dbReference>
<evidence type="ECO:0000313" key="6">
    <source>
        <dbReference type="EMBL" id="SNB75624.1"/>
    </source>
</evidence>
<dbReference type="CDD" id="cd17539">
    <property type="entry name" value="psREC-like_D2_PleD"/>
    <property type="match status" value="1"/>
</dbReference>
<keyword evidence="3" id="KW-0597">Phosphoprotein</keyword>
<dbReference type="SMART" id="SM00448">
    <property type="entry name" value="REC"/>
    <property type="match status" value="2"/>
</dbReference>
<dbReference type="AlphaFoldDB" id="A0A212RSK0"/>
<evidence type="ECO:0000256" key="3">
    <source>
        <dbReference type="PROSITE-ProRule" id="PRU00169"/>
    </source>
</evidence>
<dbReference type="FunFam" id="3.30.70.270:FF:000001">
    <property type="entry name" value="Diguanylate cyclase domain protein"/>
    <property type="match status" value="1"/>
</dbReference>
<dbReference type="SUPFAM" id="SSF55073">
    <property type="entry name" value="Nucleotide cyclase"/>
    <property type="match status" value="1"/>
</dbReference>
<keyword evidence="7" id="KW-1185">Reference proteome</keyword>
<evidence type="ECO:0000256" key="2">
    <source>
        <dbReference type="ARBA" id="ARBA00034247"/>
    </source>
</evidence>
<dbReference type="InterPro" id="IPR043128">
    <property type="entry name" value="Rev_trsase/Diguanyl_cyclase"/>
</dbReference>
<dbReference type="GO" id="GO:0043709">
    <property type="term" value="P:cell adhesion involved in single-species biofilm formation"/>
    <property type="evidence" value="ECO:0007669"/>
    <property type="project" value="TreeGrafter"/>
</dbReference>
<dbReference type="GO" id="GO:0005886">
    <property type="term" value="C:plasma membrane"/>
    <property type="evidence" value="ECO:0007669"/>
    <property type="project" value="TreeGrafter"/>
</dbReference>
<dbReference type="Gene3D" id="3.40.50.2300">
    <property type="match status" value="1"/>
</dbReference>
<dbReference type="GO" id="GO:0000160">
    <property type="term" value="P:phosphorelay signal transduction system"/>
    <property type="evidence" value="ECO:0007669"/>
    <property type="project" value="InterPro"/>
</dbReference>
<dbReference type="GO" id="GO:1902201">
    <property type="term" value="P:negative regulation of bacterial-type flagellum-dependent cell motility"/>
    <property type="evidence" value="ECO:0007669"/>
    <property type="project" value="TreeGrafter"/>
</dbReference>